<protein>
    <submittedName>
        <fullName evidence="8">TonB-dependent receptor plug domain-containing protein</fullName>
    </submittedName>
</protein>
<dbReference type="RefSeq" id="WP_250194441.1">
    <property type="nucleotide sequence ID" value="NZ_CP097635.1"/>
</dbReference>
<evidence type="ECO:0000256" key="6">
    <source>
        <dbReference type="SAM" id="SignalP"/>
    </source>
</evidence>
<evidence type="ECO:0000256" key="1">
    <source>
        <dbReference type="ARBA" id="ARBA00004442"/>
    </source>
</evidence>
<dbReference type="EMBL" id="CP097635">
    <property type="protein sequence ID" value="URI06177.1"/>
    <property type="molecule type" value="Genomic_DNA"/>
</dbReference>
<dbReference type="InterPro" id="IPR011662">
    <property type="entry name" value="Secretin/TonB_short_N"/>
</dbReference>
<feature type="region of interest" description="Disordered" evidence="5">
    <location>
        <begin position="115"/>
        <end position="139"/>
    </location>
</feature>
<evidence type="ECO:0000259" key="7">
    <source>
        <dbReference type="SMART" id="SM00965"/>
    </source>
</evidence>
<comment type="subcellular location">
    <subcellularLocation>
        <location evidence="1">Cell outer membrane</location>
    </subcellularLocation>
</comment>
<keyword evidence="6" id="KW-0732">Signal</keyword>
<proteinExistence type="predicted"/>
<dbReference type="Proteomes" id="UP001056201">
    <property type="component" value="Chromosome 1"/>
</dbReference>
<evidence type="ECO:0000256" key="5">
    <source>
        <dbReference type="SAM" id="MobiDB-lite"/>
    </source>
</evidence>
<reference evidence="8" key="1">
    <citation type="submission" date="2022-05" db="EMBL/GenBank/DDBJ databases">
        <title>An RpoN-dependent PEP-CTERM gene is involved in floc formation of an Aquincola tertiaricarbonis strain.</title>
        <authorList>
            <person name="Qiu D."/>
            <person name="Xia M."/>
        </authorList>
    </citation>
    <scope>NUCLEOTIDE SEQUENCE</scope>
    <source>
        <strain evidence="8">RN12</strain>
    </source>
</reference>
<dbReference type="SUPFAM" id="SSF56935">
    <property type="entry name" value="Porins"/>
    <property type="match status" value="1"/>
</dbReference>
<dbReference type="Gene3D" id="3.55.50.30">
    <property type="match status" value="1"/>
</dbReference>
<keyword evidence="9" id="KW-1185">Reference proteome</keyword>
<keyword evidence="3" id="KW-0472">Membrane</keyword>
<dbReference type="SMART" id="SM00965">
    <property type="entry name" value="STN"/>
    <property type="match status" value="1"/>
</dbReference>
<feature type="compositionally biased region" description="Low complexity" evidence="5">
    <location>
        <begin position="130"/>
        <end position="139"/>
    </location>
</feature>
<evidence type="ECO:0000256" key="4">
    <source>
        <dbReference type="ARBA" id="ARBA00023237"/>
    </source>
</evidence>
<keyword evidence="4" id="KW-0998">Cell outer membrane</keyword>
<evidence type="ECO:0000256" key="2">
    <source>
        <dbReference type="ARBA" id="ARBA00022448"/>
    </source>
</evidence>
<evidence type="ECO:0000256" key="3">
    <source>
        <dbReference type="ARBA" id="ARBA00023136"/>
    </source>
</evidence>
<accession>A0ABY4S2T4</accession>
<name>A0ABY4S2T4_AQUTE</name>
<dbReference type="Gene3D" id="2.40.170.20">
    <property type="entry name" value="TonB-dependent receptor, beta-barrel domain"/>
    <property type="match status" value="1"/>
</dbReference>
<gene>
    <name evidence="8" type="ORF">MW290_09575</name>
</gene>
<organism evidence="8 9">
    <name type="scientific">Aquincola tertiaricarbonis</name>
    <dbReference type="NCBI Taxonomy" id="391953"/>
    <lineage>
        <taxon>Bacteria</taxon>
        <taxon>Pseudomonadati</taxon>
        <taxon>Pseudomonadota</taxon>
        <taxon>Betaproteobacteria</taxon>
        <taxon>Burkholderiales</taxon>
        <taxon>Sphaerotilaceae</taxon>
        <taxon>Aquincola</taxon>
    </lineage>
</organism>
<sequence>MNSSCFLRGPSLRPRLSTLTAALLGAGLLLGLPAQAQTPSQRGATATTQQRHYDIGPAPLAEVLNRFAAEAGVVLVFDAASLRGLSSRGLQGAYGVQAGFDALLAGTPLQARPGASGGYLLERRPPAPSPAAEADAQAAAPVSALPVVRTTARLPTVEQLDRPMLRNLPTINGDLTSQLKLNPNIQYSETALSSNTAGEIAPAEISIHGAKPYQNQITIDGVSVMNDLDPGRNVPTESVDLIPGSSQSLAIDSSILCQVEVQDSNVSAEHGRFTGGLVEAKVCAARKKLGGSVGVGYTSSDWTHVFIDPARRSEFENSATADLQPRFTKWTYRTTVETRPTSEWGLLISAVRRQSEIPLKRFATTNANTTESREVTQQRQQDTLVLKTDYAPQGSAHRGELTMVYAPSDSSYFLKDFRDSDYTIKSGGLNLSGRLESRYEAATLTHQLSLSRTAQSRRSDADYHRNWRWSTDKNWGDPTQTAATSGEGAFGDIDQNLQALGYQLKSAFKPMALGETRHRVAAGLELRRQRAEYERLSLTRQYTGVTNLPTALANCQLADGSVDTEACSSTPTLNRAVGQYFTTLQTWRPGRFDLSAHNEAAFVEDEISWRQWSLRAGLRADRDSVTGDTGLSPRLRLGWHPLEAVSLDLGANRYRGRSLFAYALQEKINTLKTIQTRRNTLVWGSAAQSLPENRLEDMKTPYDDELTAGLTLDTPWLNGPVSLRLTHRNGRDQVVKRVVSNQGDCNNNRCYIYTNDGKSRSTDWTLSWSNATAFKTGPVATRMWVAFNKSDVTTNYATYADNFGSDQLNDVVVQYNGRFMRYSELPADNYNRPWTLRVGAMSSLPAQNLTVTNILRIRDRYEQVLQDGTTEYEGATVDVYRRTPLPRSLALDTVIQWEPRLPRDQRLSVKLTLENITNRRNKIAVNDTYATYERGRAVALDLSYDF</sequence>
<feature type="domain" description="Secretin/TonB short N-terminal" evidence="7">
    <location>
        <begin position="73"/>
        <end position="124"/>
    </location>
</feature>
<evidence type="ECO:0000313" key="9">
    <source>
        <dbReference type="Proteomes" id="UP001056201"/>
    </source>
</evidence>
<feature type="signal peptide" evidence="6">
    <location>
        <begin position="1"/>
        <end position="36"/>
    </location>
</feature>
<feature type="chain" id="PRO_5045936014" evidence="6">
    <location>
        <begin position="37"/>
        <end position="946"/>
    </location>
</feature>
<keyword evidence="2" id="KW-0813">Transport</keyword>
<dbReference type="InterPro" id="IPR036942">
    <property type="entry name" value="Beta-barrel_TonB_sf"/>
</dbReference>
<evidence type="ECO:0000313" key="8">
    <source>
        <dbReference type="EMBL" id="URI06177.1"/>
    </source>
</evidence>
<keyword evidence="8" id="KW-0675">Receptor</keyword>